<name>A0A1C1A2S0_9BACL</name>
<dbReference type="InterPro" id="IPR029442">
    <property type="entry name" value="GyrI-like"/>
</dbReference>
<dbReference type="STRING" id="512399.A8709_11740"/>
<reference evidence="3" key="1">
    <citation type="submission" date="2016-05" db="EMBL/GenBank/DDBJ databases">
        <title>Paenibacillus oryzae. sp. nov., isolated from the rice root.</title>
        <authorList>
            <person name="Zhang J."/>
            <person name="Zhang X."/>
        </authorList>
    </citation>
    <scope>NUCLEOTIDE SEQUENCE [LARGE SCALE GENOMIC DNA]</scope>
    <source>
        <strain evidence="3">KCTC13222</strain>
    </source>
</reference>
<dbReference type="AlphaFoldDB" id="A0A1C1A2S0"/>
<evidence type="ECO:0000259" key="1">
    <source>
        <dbReference type="Pfam" id="PF06445"/>
    </source>
</evidence>
<dbReference type="Proteomes" id="UP000093309">
    <property type="component" value="Unassembled WGS sequence"/>
</dbReference>
<comment type="caution">
    <text evidence="2">The sequence shown here is derived from an EMBL/GenBank/DDBJ whole genome shotgun (WGS) entry which is preliminary data.</text>
</comment>
<dbReference type="RefSeq" id="WP_065852810.1">
    <property type="nucleotide sequence ID" value="NZ_LYPC01000016.1"/>
</dbReference>
<accession>A0A1C1A2S0</accession>
<proteinExistence type="predicted"/>
<dbReference type="PIRSF" id="PIRSF031644">
    <property type="entry name" value="UCP031644"/>
    <property type="match status" value="1"/>
</dbReference>
<gene>
    <name evidence="2" type="ORF">A8709_11740</name>
</gene>
<dbReference type="Pfam" id="PF06445">
    <property type="entry name" value="GyrI-like"/>
    <property type="match status" value="1"/>
</dbReference>
<dbReference type="Gene3D" id="3.20.80.10">
    <property type="entry name" value="Regulatory factor, effector binding domain"/>
    <property type="match status" value="1"/>
</dbReference>
<feature type="domain" description="GyrI-like small molecule binding" evidence="1">
    <location>
        <begin position="124"/>
        <end position="200"/>
    </location>
</feature>
<organism evidence="2 3">
    <name type="scientific">Paenibacillus pectinilyticus</name>
    <dbReference type="NCBI Taxonomy" id="512399"/>
    <lineage>
        <taxon>Bacteria</taxon>
        <taxon>Bacillati</taxon>
        <taxon>Bacillota</taxon>
        <taxon>Bacilli</taxon>
        <taxon>Bacillales</taxon>
        <taxon>Paenibacillaceae</taxon>
        <taxon>Paenibacillus</taxon>
    </lineage>
</organism>
<sequence length="208" mass="23924">MDKLDLTKAYKMYYNAPSKPQLVEFETIWYLSIVGQGDPDSDTFANATEALYTVAYSVKGDYKKQELDFAVAKLEGQWWVDGDPKKALEVPREEWHWKLLIRMPDYVTSDRVEEARKLAAAKKKDLKVIADIQYESLHEGVCVQMMHVGPYSTEPETLAQIEHFIEGNHLRYSGLHHEIYLSDPRKTASGKLKTILRYPVQTIEVVKG</sequence>
<evidence type="ECO:0000313" key="3">
    <source>
        <dbReference type="Proteomes" id="UP000093309"/>
    </source>
</evidence>
<dbReference type="InterPro" id="IPR008319">
    <property type="entry name" value="GyrI-like_CCH_Lin2189-like"/>
</dbReference>
<dbReference type="OrthoDB" id="4772335at2"/>
<evidence type="ECO:0000313" key="2">
    <source>
        <dbReference type="EMBL" id="OCT14830.1"/>
    </source>
</evidence>
<dbReference type="InterPro" id="IPR011256">
    <property type="entry name" value="Reg_factor_effector_dom_sf"/>
</dbReference>
<keyword evidence="3" id="KW-1185">Reference proteome</keyword>
<dbReference type="EMBL" id="LYPC01000016">
    <property type="protein sequence ID" value="OCT14830.1"/>
    <property type="molecule type" value="Genomic_DNA"/>
</dbReference>
<protein>
    <recommendedName>
        <fullName evidence="1">GyrI-like small molecule binding domain-containing protein</fullName>
    </recommendedName>
</protein>
<dbReference type="SUPFAM" id="SSF55136">
    <property type="entry name" value="Probable bacterial effector-binding domain"/>
    <property type="match status" value="1"/>
</dbReference>